<dbReference type="Pfam" id="PF00440">
    <property type="entry name" value="TetR_N"/>
    <property type="match status" value="1"/>
</dbReference>
<proteinExistence type="predicted"/>
<evidence type="ECO:0000313" key="4">
    <source>
        <dbReference type="EMBL" id="GAA4556934.1"/>
    </source>
</evidence>
<dbReference type="InterPro" id="IPR050109">
    <property type="entry name" value="HTH-type_TetR-like_transc_reg"/>
</dbReference>
<dbReference type="InterPro" id="IPR041467">
    <property type="entry name" value="Sco4008_C"/>
</dbReference>
<dbReference type="SUPFAM" id="SSF48498">
    <property type="entry name" value="Tetracyclin repressor-like, C-terminal domain"/>
    <property type="match status" value="1"/>
</dbReference>
<dbReference type="PANTHER" id="PTHR30328">
    <property type="entry name" value="TRANSCRIPTIONAL REPRESSOR"/>
    <property type="match status" value="1"/>
</dbReference>
<accession>A0ABP8S0J5</accession>
<dbReference type="InterPro" id="IPR009057">
    <property type="entry name" value="Homeodomain-like_sf"/>
</dbReference>
<dbReference type="Proteomes" id="UP001501598">
    <property type="component" value="Unassembled WGS sequence"/>
</dbReference>
<sequence>MRRDVEDTRARLVAAATAEFAELGIAGARVNRIAEQAGVNKERIYGIFGSKEALFDVVLGAAMDRHVAELGLPGEDVAGWVGEVHDFYRANPELLRLLMWEALQAGGRPSEIHRTERYTAKVEAFAAARGVAPDAENASALLGLIVLAMLPTLFPQLAGSLVGPYAEGADVEGIVRDRMITALGGVLGG</sequence>
<dbReference type="InterPro" id="IPR036271">
    <property type="entry name" value="Tet_transcr_reg_TetR-rel_C_sf"/>
</dbReference>
<dbReference type="PANTHER" id="PTHR30328:SF54">
    <property type="entry name" value="HTH-TYPE TRANSCRIPTIONAL REPRESSOR SCO4008"/>
    <property type="match status" value="1"/>
</dbReference>
<feature type="DNA-binding region" description="H-T-H motif" evidence="2">
    <location>
        <begin position="29"/>
        <end position="48"/>
    </location>
</feature>
<evidence type="ECO:0000256" key="2">
    <source>
        <dbReference type="PROSITE-ProRule" id="PRU00335"/>
    </source>
</evidence>
<gene>
    <name evidence="4" type="ORF">GCM10023175_60280</name>
</gene>
<dbReference type="InterPro" id="IPR001647">
    <property type="entry name" value="HTH_TetR"/>
</dbReference>
<feature type="domain" description="HTH tetR-type" evidence="3">
    <location>
        <begin position="6"/>
        <end position="66"/>
    </location>
</feature>
<name>A0ABP8S0J5_9PSEU</name>
<dbReference type="RefSeq" id="WP_345426075.1">
    <property type="nucleotide sequence ID" value="NZ_BAABGT010000099.1"/>
</dbReference>
<comment type="caution">
    <text evidence="4">The sequence shown here is derived from an EMBL/GenBank/DDBJ whole genome shotgun (WGS) entry which is preliminary data.</text>
</comment>
<dbReference type="Gene3D" id="1.10.357.10">
    <property type="entry name" value="Tetracycline Repressor, domain 2"/>
    <property type="match status" value="1"/>
</dbReference>
<evidence type="ECO:0000313" key="5">
    <source>
        <dbReference type="Proteomes" id="UP001501598"/>
    </source>
</evidence>
<organism evidence="4 5">
    <name type="scientific">Pseudonocardia xishanensis</name>
    <dbReference type="NCBI Taxonomy" id="630995"/>
    <lineage>
        <taxon>Bacteria</taxon>
        <taxon>Bacillati</taxon>
        <taxon>Actinomycetota</taxon>
        <taxon>Actinomycetes</taxon>
        <taxon>Pseudonocardiales</taxon>
        <taxon>Pseudonocardiaceae</taxon>
        <taxon>Pseudonocardia</taxon>
    </lineage>
</organism>
<dbReference type="SUPFAM" id="SSF46689">
    <property type="entry name" value="Homeodomain-like"/>
    <property type="match status" value="1"/>
</dbReference>
<evidence type="ECO:0000259" key="3">
    <source>
        <dbReference type="PROSITE" id="PS50977"/>
    </source>
</evidence>
<reference evidence="5" key="1">
    <citation type="journal article" date="2019" name="Int. J. Syst. Evol. Microbiol.">
        <title>The Global Catalogue of Microorganisms (GCM) 10K type strain sequencing project: providing services to taxonomists for standard genome sequencing and annotation.</title>
        <authorList>
            <consortium name="The Broad Institute Genomics Platform"/>
            <consortium name="The Broad Institute Genome Sequencing Center for Infectious Disease"/>
            <person name="Wu L."/>
            <person name="Ma J."/>
        </authorList>
    </citation>
    <scope>NUCLEOTIDE SEQUENCE [LARGE SCALE GENOMIC DNA]</scope>
    <source>
        <strain evidence="5">JCM 17906</strain>
    </source>
</reference>
<dbReference type="Pfam" id="PF17926">
    <property type="entry name" value="TetR_C_21"/>
    <property type="match status" value="1"/>
</dbReference>
<keyword evidence="1 2" id="KW-0238">DNA-binding</keyword>
<protein>
    <submittedName>
        <fullName evidence="4">TetR family transcriptional regulator</fullName>
    </submittedName>
</protein>
<evidence type="ECO:0000256" key="1">
    <source>
        <dbReference type="ARBA" id="ARBA00023125"/>
    </source>
</evidence>
<dbReference type="PROSITE" id="PS50977">
    <property type="entry name" value="HTH_TETR_2"/>
    <property type="match status" value="1"/>
</dbReference>
<keyword evidence="5" id="KW-1185">Reference proteome</keyword>
<dbReference type="PRINTS" id="PR00455">
    <property type="entry name" value="HTHTETR"/>
</dbReference>
<dbReference type="EMBL" id="BAABGT010000099">
    <property type="protein sequence ID" value="GAA4556934.1"/>
    <property type="molecule type" value="Genomic_DNA"/>
</dbReference>